<protein>
    <submittedName>
        <fullName evidence="1">Uncharacterized protein</fullName>
    </submittedName>
</protein>
<gene>
    <name evidence="1" type="ORF">HPB47_002875</name>
</gene>
<comment type="caution">
    <text evidence="1">The sequence shown here is derived from an EMBL/GenBank/DDBJ whole genome shotgun (WGS) entry which is preliminary data.</text>
</comment>
<keyword evidence="2" id="KW-1185">Reference proteome</keyword>
<evidence type="ECO:0000313" key="1">
    <source>
        <dbReference type="EMBL" id="KAG0421220.1"/>
    </source>
</evidence>
<organism evidence="1 2">
    <name type="scientific">Ixodes persulcatus</name>
    <name type="common">Taiga tick</name>
    <dbReference type="NCBI Taxonomy" id="34615"/>
    <lineage>
        <taxon>Eukaryota</taxon>
        <taxon>Metazoa</taxon>
        <taxon>Ecdysozoa</taxon>
        <taxon>Arthropoda</taxon>
        <taxon>Chelicerata</taxon>
        <taxon>Arachnida</taxon>
        <taxon>Acari</taxon>
        <taxon>Parasitiformes</taxon>
        <taxon>Ixodida</taxon>
        <taxon>Ixodoidea</taxon>
        <taxon>Ixodidae</taxon>
        <taxon>Ixodinae</taxon>
        <taxon>Ixodes</taxon>
    </lineage>
</organism>
<accession>A0AC60PL51</accession>
<sequence length="120" mass="13974">MQCRNLLHQVSCHLLPGRLGTLLLSGDNLWSKTHRPHQGLWRPPCLIRVPLRSLAYRLRGKRTPSFPVRGPLLCLVRVHLQQGLLIFVQALLWNLVHIYRSRMLLCIRALHMSNRAPDHR</sequence>
<reference evidence="1 2" key="1">
    <citation type="journal article" date="2020" name="Cell">
        <title>Large-Scale Comparative Analyses of Tick Genomes Elucidate Their Genetic Diversity and Vector Capacities.</title>
        <authorList>
            <consortium name="Tick Genome and Microbiome Consortium (TIGMIC)"/>
            <person name="Jia N."/>
            <person name="Wang J."/>
            <person name="Shi W."/>
            <person name="Du L."/>
            <person name="Sun Y."/>
            <person name="Zhan W."/>
            <person name="Jiang J.F."/>
            <person name="Wang Q."/>
            <person name="Zhang B."/>
            <person name="Ji P."/>
            <person name="Bell-Sakyi L."/>
            <person name="Cui X.M."/>
            <person name="Yuan T.T."/>
            <person name="Jiang B.G."/>
            <person name="Yang W.F."/>
            <person name="Lam T.T."/>
            <person name="Chang Q.C."/>
            <person name="Ding S.J."/>
            <person name="Wang X.J."/>
            <person name="Zhu J.G."/>
            <person name="Ruan X.D."/>
            <person name="Zhao L."/>
            <person name="Wei J.T."/>
            <person name="Ye R.Z."/>
            <person name="Que T.C."/>
            <person name="Du C.H."/>
            <person name="Zhou Y.H."/>
            <person name="Cheng J.X."/>
            <person name="Dai P.F."/>
            <person name="Guo W.B."/>
            <person name="Han X.H."/>
            <person name="Huang E.J."/>
            <person name="Li L.F."/>
            <person name="Wei W."/>
            <person name="Gao Y.C."/>
            <person name="Liu J.Z."/>
            <person name="Shao H.Z."/>
            <person name="Wang X."/>
            <person name="Wang C.C."/>
            <person name="Yang T.C."/>
            <person name="Huo Q.B."/>
            <person name="Li W."/>
            <person name="Chen H.Y."/>
            <person name="Chen S.E."/>
            <person name="Zhou L.G."/>
            <person name="Ni X.B."/>
            <person name="Tian J.H."/>
            <person name="Sheng Y."/>
            <person name="Liu T."/>
            <person name="Pan Y.S."/>
            <person name="Xia L.Y."/>
            <person name="Li J."/>
            <person name="Zhao F."/>
            <person name="Cao W.C."/>
        </authorList>
    </citation>
    <scope>NUCLEOTIDE SEQUENCE [LARGE SCALE GENOMIC DNA]</scope>
    <source>
        <strain evidence="1">Iper-2018</strain>
    </source>
</reference>
<proteinExistence type="predicted"/>
<evidence type="ECO:0000313" key="2">
    <source>
        <dbReference type="Proteomes" id="UP000805193"/>
    </source>
</evidence>
<name>A0AC60PL51_IXOPE</name>
<dbReference type="Proteomes" id="UP000805193">
    <property type="component" value="Unassembled WGS sequence"/>
</dbReference>
<dbReference type="EMBL" id="JABSTQ010010402">
    <property type="protein sequence ID" value="KAG0421220.1"/>
    <property type="molecule type" value="Genomic_DNA"/>
</dbReference>